<organism evidence="1 2">
    <name type="scientific">Streptomyces coeruleorubidus</name>
    <dbReference type="NCBI Taxonomy" id="116188"/>
    <lineage>
        <taxon>Bacteria</taxon>
        <taxon>Bacillati</taxon>
        <taxon>Actinomycetota</taxon>
        <taxon>Actinomycetes</taxon>
        <taxon>Kitasatosporales</taxon>
        <taxon>Streptomycetaceae</taxon>
        <taxon>Streptomyces</taxon>
    </lineage>
</organism>
<name>A0ABZ0KNR5_STRC4</name>
<evidence type="ECO:0000313" key="1">
    <source>
        <dbReference type="EMBL" id="WOT39497.1"/>
    </source>
</evidence>
<sequence>METYSVRAAVPVAGVCGVKLGLLMIVHVDAPAQRTAMVALPY</sequence>
<reference evidence="1 2" key="2">
    <citation type="journal article" date="2024" name="Microb. Biotechnol.">
        <title>The involvement of multiple ABC transporters in daunorubicin efflux in Streptomyces coeruleorubidus.</title>
        <authorList>
            <person name="Dong J."/>
            <person name="Ning J."/>
            <person name="Tian Y."/>
            <person name="Li H."/>
            <person name="Chen H."/>
            <person name="Guan W."/>
        </authorList>
    </citation>
    <scope>NUCLEOTIDE SEQUENCE [LARGE SCALE GENOMIC DNA]</scope>
    <source>
        <strain evidence="1 2">CICC 11043</strain>
    </source>
</reference>
<gene>
    <name evidence="1" type="ORF">R5U08_37535</name>
</gene>
<keyword evidence="2" id="KW-1185">Reference proteome</keyword>
<reference evidence="1 2" key="1">
    <citation type="journal article" date="2021" name="J. Microbiol. Biotechnol.">
        <title>An Efficient Markerless Deletion System Suitable for the Industrial Strains of Streptomyces.</title>
        <authorList>
            <person name="Dong J."/>
            <person name="Wei J."/>
            <person name="Li H."/>
            <person name="Zhao S."/>
            <person name="Guan W."/>
        </authorList>
    </citation>
    <scope>NUCLEOTIDE SEQUENCE [LARGE SCALE GENOMIC DNA]</scope>
    <source>
        <strain evidence="1 2">CICC 11043</strain>
    </source>
</reference>
<evidence type="ECO:0000313" key="2">
    <source>
        <dbReference type="Proteomes" id="UP001305002"/>
    </source>
</evidence>
<dbReference type="Proteomes" id="UP001305002">
    <property type="component" value="Chromosome"/>
</dbReference>
<dbReference type="RefSeq" id="WP_317927687.1">
    <property type="nucleotide sequence ID" value="NZ_CP137524.1"/>
</dbReference>
<protein>
    <submittedName>
        <fullName evidence="1">Uncharacterized protein</fullName>
    </submittedName>
</protein>
<dbReference type="EMBL" id="CP137524">
    <property type="protein sequence ID" value="WOT39497.1"/>
    <property type="molecule type" value="Genomic_DNA"/>
</dbReference>
<accession>A0ABZ0KNR5</accession>
<proteinExistence type="predicted"/>